<protein>
    <submittedName>
        <fullName evidence="1">GTPase</fullName>
    </submittedName>
</protein>
<gene>
    <name evidence="1" type="ORF">DX873_14570</name>
</gene>
<sequence>MQRLVFVYNAESGIRNAILDSIHKAFSPSTYQCGLCSITHGLVGENQEWKKFREQGAYQMEFLHKDEFQKKYASKFGHKFIFPIILTEGKRGLEVLISDKELEEIKTSKNLISLINKRMNQEEDEKNS</sequence>
<evidence type="ECO:0000313" key="2">
    <source>
        <dbReference type="Proteomes" id="UP000261828"/>
    </source>
</evidence>
<accession>A0A371JNY5</accession>
<dbReference type="OrthoDB" id="572467at2"/>
<reference evidence="1 2" key="1">
    <citation type="submission" date="2018-08" db="EMBL/GenBank/DDBJ databases">
        <title>Muricauda nanhaiensis sp. nov., isolated from seawater of the South China Sea.</title>
        <authorList>
            <person name="Dang Y."/>
        </authorList>
    </citation>
    <scope>NUCLEOTIDE SEQUENCE [LARGE SCALE GENOMIC DNA]</scope>
    <source>
        <strain evidence="1 2">SM1704</strain>
    </source>
</reference>
<dbReference type="AlphaFoldDB" id="A0A371JNY5"/>
<evidence type="ECO:0000313" key="1">
    <source>
        <dbReference type="EMBL" id="RDY58880.1"/>
    </source>
</evidence>
<organism evidence="1 2">
    <name type="scientific">Flagellimonas nanhaiensis</name>
    <dbReference type="NCBI Taxonomy" id="2292706"/>
    <lineage>
        <taxon>Bacteria</taxon>
        <taxon>Pseudomonadati</taxon>
        <taxon>Bacteroidota</taxon>
        <taxon>Flavobacteriia</taxon>
        <taxon>Flavobacteriales</taxon>
        <taxon>Flavobacteriaceae</taxon>
        <taxon>Flagellimonas</taxon>
    </lineage>
</organism>
<keyword evidence="2" id="KW-1185">Reference proteome</keyword>
<dbReference type="EMBL" id="QTJX01000003">
    <property type="protein sequence ID" value="RDY58880.1"/>
    <property type="molecule type" value="Genomic_DNA"/>
</dbReference>
<comment type="caution">
    <text evidence="1">The sequence shown here is derived from an EMBL/GenBank/DDBJ whole genome shotgun (WGS) entry which is preliminary data.</text>
</comment>
<dbReference type="RefSeq" id="WP_116185200.1">
    <property type="nucleotide sequence ID" value="NZ_QTJX01000003.1"/>
</dbReference>
<proteinExistence type="predicted"/>
<name>A0A371JNY5_9FLAO</name>
<dbReference type="Proteomes" id="UP000261828">
    <property type="component" value="Unassembled WGS sequence"/>
</dbReference>